<evidence type="ECO:0000313" key="3">
    <source>
        <dbReference type="Proteomes" id="UP000663880"/>
    </source>
</evidence>
<dbReference type="AlphaFoldDB" id="A0A821LPQ0"/>
<evidence type="ECO:0000256" key="1">
    <source>
        <dbReference type="SAM" id="MobiDB-lite"/>
    </source>
</evidence>
<keyword evidence="3" id="KW-1185">Reference proteome</keyword>
<comment type="caution">
    <text evidence="2">The sequence shown here is derived from an EMBL/GenBank/DDBJ whole genome shotgun (WGS) entry which is preliminary data.</text>
</comment>
<reference evidence="2" key="1">
    <citation type="submission" date="2021-02" db="EMBL/GenBank/DDBJ databases">
        <authorList>
            <person name="Steward A R."/>
        </authorList>
    </citation>
    <scope>NUCLEOTIDE SEQUENCE</scope>
</reference>
<dbReference type="OrthoDB" id="10022108at2759"/>
<name>A0A821LPQ0_9NEOP</name>
<evidence type="ECO:0000313" key="2">
    <source>
        <dbReference type="EMBL" id="CAF4753731.1"/>
    </source>
</evidence>
<feature type="compositionally biased region" description="Basic and acidic residues" evidence="1">
    <location>
        <begin position="102"/>
        <end position="126"/>
    </location>
</feature>
<sequence length="126" mass="13685">MLGLRTPPKSQTSAPGIRRSIDKWEEASSQGPRVAKEAPLAGAGGGGKSPAPAQTREKEAKNCYLKAISHLAESRNIKTDIKTGVQTAVKRLYQLVKEAEEESPKNQDKPTPKGKKEILSDKLDKH</sequence>
<feature type="region of interest" description="Disordered" evidence="1">
    <location>
        <begin position="97"/>
        <end position="126"/>
    </location>
</feature>
<accession>A0A821LPQ0</accession>
<dbReference type="Proteomes" id="UP000663880">
    <property type="component" value="Unassembled WGS sequence"/>
</dbReference>
<organism evidence="2 3">
    <name type="scientific">Pieris macdunnoughi</name>
    <dbReference type="NCBI Taxonomy" id="345717"/>
    <lineage>
        <taxon>Eukaryota</taxon>
        <taxon>Metazoa</taxon>
        <taxon>Ecdysozoa</taxon>
        <taxon>Arthropoda</taxon>
        <taxon>Hexapoda</taxon>
        <taxon>Insecta</taxon>
        <taxon>Pterygota</taxon>
        <taxon>Neoptera</taxon>
        <taxon>Endopterygota</taxon>
        <taxon>Lepidoptera</taxon>
        <taxon>Glossata</taxon>
        <taxon>Ditrysia</taxon>
        <taxon>Papilionoidea</taxon>
        <taxon>Pieridae</taxon>
        <taxon>Pierinae</taxon>
        <taxon>Pieris</taxon>
    </lineage>
</organism>
<proteinExistence type="predicted"/>
<protein>
    <submittedName>
        <fullName evidence="2">Uncharacterized protein</fullName>
    </submittedName>
</protein>
<feature type="region of interest" description="Disordered" evidence="1">
    <location>
        <begin position="1"/>
        <end position="58"/>
    </location>
</feature>
<dbReference type="EMBL" id="CAJOBZ010000002">
    <property type="protein sequence ID" value="CAF4753731.1"/>
    <property type="molecule type" value="Genomic_DNA"/>
</dbReference>
<gene>
    <name evidence="2" type="ORF">PMACD_LOCUS834</name>
</gene>